<dbReference type="EMBL" id="ASHM01014869">
    <property type="protein sequence ID" value="PNX96796.1"/>
    <property type="molecule type" value="Genomic_DNA"/>
</dbReference>
<gene>
    <name evidence="1" type="ORF">L195_g020010</name>
</gene>
<protein>
    <submittedName>
        <fullName evidence="1">Uncharacterized protein</fullName>
    </submittedName>
</protein>
<evidence type="ECO:0000313" key="2">
    <source>
        <dbReference type="Proteomes" id="UP000236291"/>
    </source>
</evidence>
<organism evidence="1 2">
    <name type="scientific">Trifolium pratense</name>
    <name type="common">Red clover</name>
    <dbReference type="NCBI Taxonomy" id="57577"/>
    <lineage>
        <taxon>Eukaryota</taxon>
        <taxon>Viridiplantae</taxon>
        <taxon>Streptophyta</taxon>
        <taxon>Embryophyta</taxon>
        <taxon>Tracheophyta</taxon>
        <taxon>Spermatophyta</taxon>
        <taxon>Magnoliopsida</taxon>
        <taxon>eudicotyledons</taxon>
        <taxon>Gunneridae</taxon>
        <taxon>Pentapetalae</taxon>
        <taxon>rosids</taxon>
        <taxon>fabids</taxon>
        <taxon>Fabales</taxon>
        <taxon>Fabaceae</taxon>
        <taxon>Papilionoideae</taxon>
        <taxon>50 kb inversion clade</taxon>
        <taxon>NPAAA clade</taxon>
        <taxon>Hologalegina</taxon>
        <taxon>IRL clade</taxon>
        <taxon>Trifolieae</taxon>
        <taxon>Trifolium</taxon>
    </lineage>
</organism>
<sequence length="193" mass="21060">MGIANRPTEVNTLTGKAEAYRQMDCNSETGNGFYLFLKHNIASAAQLQLPIIDPTIKYLSIRARSRGPRCIHMAPLALPQKTRVKNYPRACMISSGPISKSLYYISANTQEGEIIAKLIAVGTTCVDAPSPIQGWTSLGTTKITFGCTQNLDWNVMANGLYQSLDSRISSLEKLKQTETSQQAEATEQAEATA</sequence>
<name>A0A2K3N1A9_TRIPR</name>
<reference evidence="1 2" key="1">
    <citation type="journal article" date="2014" name="Am. J. Bot.">
        <title>Genome assembly and annotation for red clover (Trifolium pratense; Fabaceae).</title>
        <authorList>
            <person name="Istvanek J."/>
            <person name="Jaros M."/>
            <person name="Krenek A."/>
            <person name="Repkova J."/>
        </authorList>
    </citation>
    <scope>NUCLEOTIDE SEQUENCE [LARGE SCALE GENOMIC DNA]</scope>
    <source>
        <strain evidence="2">cv. Tatra</strain>
        <tissue evidence="1">Young leaves</tissue>
    </source>
</reference>
<comment type="caution">
    <text evidence="1">The sequence shown here is derived from an EMBL/GenBank/DDBJ whole genome shotgun (WGS) entry which is preliminary data.</text>
</comment>
<accession>A0A2K3N1A9</accession>
<dbReference type="AlphaFoldDB" id="A0A2K3N1A9"/>
<proteinExistence type="predicted"/>
<evidence type="ECO:0000313" key="1">
    <source>
        <dbReference type="EMBL" id="PNX96796.1"/>
    </source>
</evidence>
<dbReference type="Proteomes" id="UP000236291">
    <property type="component" value="Unassembled WGS sequence"/>
</dbReference>
<reference evidence="1 2" key="2">
    <citation type="journal article" date="2017" name="Front. Plant Sci.">
        <title>Gene Classification and Mining of Molecular Markers Useful in Red Clover (Trifolium pratense) Breeding.</title>
        <authorList>
            <person name="Istvanek J."/>
            <person name="Dluhosova J."/>
            <person name="Dluhos P."/>
            <person name="Patkova L."/>
            <person name="Nedelnik J."/>
            <person name="Repkova J."/>
        </authorList>
    </citation>
    <scope>NUCLEOTIDE SEQUENCE [LARGE SCALE GENOMIC DNA]</scope>
    <source>
        <strain evidence="2">cv. Tatra</strain>
        <tissue evidence="1">Young leaves</tissue>
    </source>
</reference>